<dbReference type="GeneID" id="54582571"/>
<gene>
    <name evidence="2" type="ORF">BU26DRAFT_520192</name>
</gene>
<protein>
    <submittedName>
        <fullName evidence="2">Uncharacterized protein</fullName>
    </submittedName>
</protein>
<sequence>MSEVEGPKPGSAETQPDDPSLISATKAQAKRVILRLRVNEFSDGDPSEYDDAIKTYLAFAGRPITEWEEDRHYAHIEPFQDPELRQTRFHITLDMEQGSIENPDFGKLPHEVYRIRRDGHGELQVALIQSPLERENLIKKIRQYSDILYPWGRTRRAGKS</sequence>
<dbReference type="Proteomes" id="UP000800094">
    <property type="component" value="Unassembled WGS sequence"/>
</dbReference>
<keyword evidence="3" id="KW-1185">Reference proteome</keyword>
<evidence type="ECO:0000256" key="1">
    <source>
        <dbReference type="SAM" id="MobiDB-lite"/>
    </source>
</evidence>
<dbReference type="AlphaFoldDB" id="A0A6A6IE85"/>
<dbReference type="RefSeq" id="XP_033683513.1">
    <property type="nucleotide sequence ID" value="XM_033829241.1"/>
</dbReference>
<name>A0A6A6IE85_9PLEO</name>
<feature type="region of interest" description="Disordered" evidence="1">
    <location>
        <begin position="1"/>
        <end position="24"/>
    </location>
</feature>
<organism evidence="2 3">
    <name type="scientific">Trematosphaeria pertusa</name>
    <dbReference type="NCBI Taxonomy" id="390896"/>
    <lineage>
        <taxon>Eukaryota</taxon>
        <taxon>Fungi</taxon>
        <taxon>Dikarya</taxon>
        <taxon>Ascomycota</taxon>
        <taxon>Pezizomycotina</taxon>
        <taxon>Dothideomycetes</taxon>
        <taxon>Pleosporomycetidae</taxon>
        <taxon>Pleosporales</taxon>
        <taxon>Massarineae</taxon>
        <taxon>Trematosphaeriaceae</taxon>
        <taxon>Trematosphaeria</taxon>
    </lineage>
</organism>
<reference evidence="2" key="1">
    <citation type="journal article" date="2020" name="Stud. Mycol.">
        <title>101 Dothideomycetes genomes: a test case for predicting lifestyles and emergence of pathogens.</title>
        <authorList>
            <person name="Haridas S."/>
            <person name="Albert R."/>
            <person name="Binder M."/>
            <person name="Bloem J."/>
            <person name="Labutti K."/>
            <person name="Salamov A."/>
            <person name="Andreopoulos B."/>
            <person name="Baker S."/>
            <person name="Barry K."/>
            <person name="Bills G."/>
            <person name="Bluhm B."/>
            <person name="Cannon C."/>
            <person name="Castanera R."/>
            <person name="Culley D."/>
            <person name="Daum C."/>
            <person name="Ezra D."/>
            <person name="Gonzalez J."/>
            <person name="Henrissat B."/>
            <person name="Kuo A."/>
            <person name="Liang C."/>
            <person name="Lipzen A."/>
            <person name="Lutzoni F."/>
            <person name="Magnuson J."/>
            <person name="Mondo S."/>
            <person name="Nolan M."/>
            <person name="Ohm R."/>
            <person name="Pangilinan J."/>
            <person name="Park H.-J."/>
            <person name="Ramirez L."/>
            <person name="Alfaro M."/>
            <person name="Sun H."/>
            <person name="Tritt A."/>
            <person name="Yoshinaga Y."/>
            <person name="Zwiers L.-H."/>
            <person name="Turgeon B."/>
            <person name="Goodwin S."/>
            <person name="Spatafora J."/>
            <person name="Crous P."/>
            <person name="Grigoriev I."/>
        </authorList>
    </citation>
    <scope>NUCLEOTIDE SEQUENCE</scope>
    <source>
        <strain evidence="2">CBS 122368</strain>
    </source>
</reference>
<evidence type="ECO:0000313" key="2">
    <source>
        <dbReference type="EMBL" id="KAF2248509.1"/>
    </source>
</evidence>
<accession>A0A6A6IE85</accession>
<proteinExistence type="predicted"/>
<dbReference type="EMBL" id="ML987196">
    <property type="protein sequence ID" value="KAF2248509.1"/>
    <property type="molecule type" value="Genomic_DNA"/>
</dbReference>
<evidence type="ECO:0000313" key="3">
    <source>
        <dbReference type="Proteomes" id="UP000800094"/>
    </source>
</evidence>
<dbReference type="OrthoDB" id="3943221at2759"/>